<dbReference type="RefSeq" id="WP_218821374.1">
    <property type="nucleotide sequence ID" value="NZ_FZOS01000002.1"/>
</dbReference>
<sequence>MKRALAYAATAASLAIAAPASAAIIAPVGVTASSTFWTYDVDNLINGSGVAGGFHDGNYNNAWMTETTGEPAHLIFDLGAAYDLSSALIWQFNVDFGLDRGVRDFAISLSTDGMSFADATAGTLMQGTSQPLPAQLVELAGTARYVRLDLLNNYGDQWTWTGLSEVRFDGTVAAVPEPASWAMMIGGFGLVGGAMRRRHVQLSFA</sequence>
<dbReference type="InterPro" id="IPR008979">
    <property type="entry name" value="Galactose-bd-like_sf"/>
</dbReference>
<dbReference type="Pfam" id="PF00754">
    <property type="entry name" value="F5_F8_type_C"/>
    <property type="match status" value="1"/>
</dbReference>
<dbReference type="NCBIfam" id="TIGR02595">
    <property type="entry name" value="PEP_CTERM"/>
    <property type="match status" value="1"/>
</dbReference>
<dbReference type="InterPro" id="IPR013424">
    <property type="entry name" value="Ice-binding_C"/>
</dbReference>
<feature type="domain" description="F5/8 type C" evidence="2">
    <location>
        <begin position="9"/>
        <end position="171"/>
    </location>
</feature>
<protein>
    <submittedName>
        <fullName evidence="3">PEP-CTERM protein-sorting domain-containing protein</fullName>
    </submittedName>
</protein>
<dbReference type="EMBL" id="FZOS01000002">
    <property type="protein sequence ID" value="SNS18848.1"/>
    <property type="molecule type" value="Genomic_DNA"/>
</dbReference>
<gene>
    <name evidence="3" type="ORF">SAMN06295912_102179</name>
</gene>
<dbReference type="NCBIfam" id="NF035944">
    <property type="entry name" value="PEPxxWA-CTERM"/>
    <property type="match status" value="1"/>
</dbReference>
<dbReference type="Pfam" id="PF07589">
    <property type="entry name" value="PEP-CTERM"/>
    <property type="match status" value="1"/>
</dbReference>
<dbReference type="InterPro" id="IPR000421">
    <property type="entry name" value="FA58C"/>
</dbReference>
<accession>A0A239CGQ4</accession>
<organism evidence="3 4">
    <name type="scientific">Edaphosphingomonas laterariae</name>
    <dbReference type="NCBI Taxonomy" id="861865"/>
    <lineage>
        <taxon>Bacteria</taxon>
        <taxon>Pseudomonadati</taxon>
        <taxon>Pseudomonadota</taxon>
        <taxon>Alphaproteobacteria</taxon>
        <taxon>Sphingomonadales</taxon>
        <taxon>Rhizorhabdaceae</taxon>
        <taxon>Edaphosphingomonas</taxon>
    </lineage>
</organism>
<proteinExistence type="predicted"/>
<dbReference type="AlphaFoldDB" id="A0A239CGQ4"/>
<feature type="chain" id="PRO_5012059773" evidence="1">
    <location>
        <begin position="23"/>
        <end position="205"/>
    </location>
</feature>
<dbReference type="PROSITE" id="PS50022">
    <property type="entry name" value="FA58C_3"/>
    <property type="match status" value="1"/>
</dbReference>
<dbReference type="Proteomes" id="UP000198281">
    <property type="component" value="Unassembled WGS sequence"/>
</dbReference>
<keyword evidence="4" id="KW-1185">Reference proteome</keyword>
<evidence type="ECO:0000313" key="4">
    <source>
        <dbReference type="Proteomes" id="UP000198281"/>
    </source>
</evidence>
<name>A0A239CGQ4_9SPHN</name>
<evidence type="ECO:0000256" key="1">
    <source>
        <dbReference type="SAM" id="SignalP"/>
    </source>
</evidence>
<evidence type="ECO:0000259" key="2">
    <source>
        <dbReference type="PROSITE" id="PS50022"/>
    </source>
</evidence>
<evidence type="ECO:0000313" key="3">
    <source>
        <dbReference type="EMBL" id="SNS18848.1"/>
    </source>
</evidence>
<reference evidence="4" key="1">
    <citation type="submission" date="2017-06" db="EMBL/GenBank/DDBJ databases">
        <authorList>
            <person name="Varghese N."/>
            <person name="Submissions S."/>
        </authorList>
    </citation>
    <scope>NUCLEOTIDE SEQUENCE [LARGE SCALE GENOMIC DNA]</scope>
    <source>
        <strain evidence="4">LNB2</strain>
    </source>
</reference>
<dbReference type="SUPFAM" id="SSF49785">
    <property type="entry name" value="Galactose-binding domain-like"/>
    <property type="match status" value="1"/>
</dbReference>
<dbReference type="Gene3D" id="2.60.120.260">
    <property type="entry name" value="Galactose-binding domain-like"/>
    <property type="match status" value="1"/>
</dbReference>
<keyword evidence="1" id="KW-0732">Signal</keyword>
<feature type="signal peptide" evidence="1">
    <location>
        <begin position="1"/>
        <end position="22"/>
    </location>
</feature>